<dbReference type="SUPFAM" id="SSF89946">
    <property type="entry name" value="Hypothetical protein VC0424"/>
    <property type="match status" value="1"/>
</dbReference>
<evidence type="ECO:0000313" key="4">
    <source>
        <dbReference type="Proteomes" id="UP000625568"/>
    </source>
</evidence>
<dbReference type="InterPro" id="IPR009671">
    <property type="entry name" value="RraB_dom"/>
</dbReference>
<dbReference type="AlphaFoldDB" id="A0A892I806"/>
<dbReference type="Pfam" id="PF05117">
    <property type="entry name" value="DUF695"/>
    <property type="match status" value="1"/>
</dbReference>
<feature type="domain" description="DUF695" evidence="1">
    <location>
        <begin position="3"/>
        <end position="135"/>
    </location>
</feature>
<evidence type="ECO:0000259" key="2">
    <source>
        <dbReference type="Pfam" id="PF06877"/>
    </source>
</evidence>
<evidence type="ECO:0000313" key="3">
    <source>
        <dbReference type="EMBL" id="QRO77040.1"/>
    </source>
</evidence>
<dbReference type="Proteomes" id="UP000625568">
    <property type="component" value="Chromosome 1"/>
</dbReference>
<feature type="domain" description="Regulator of ribonuclease activity B" evidence="2">
    <location>
        <begin position="148"/>
        <end position="241"/>
    </location>
</feature>
<organism evidence="3 4">
    <name type="scientific">Burkholderia dolosa</name>
    <dbReference type="NCBI Taxonomy" id="152500"/>
    <lineage>
        <taxon>Bacteria</taxon>
        <taxon>Pseudomonadati</taxon>
        <taxon>Pseudomonadota</taxon>
        <taxon>Betaproteobacteria</taxon>
        <taxon>Burkholderiales</taxon>
        <taxon>Burkholderiaceae</taxon>
        <taxon>Burkholderia</taxon>
        <taxon>Burkholderia cepacia complex</taxon>
    </lineage>
</organism>
<dbReference type="RefSeq" id="WP_006764380.1">
    <property type="nucleotide sequence ID" value="NZ_CABVPR010000006.1"/>
</dbReference>
<dbReference type="Gene3D" id="3.30.70.970">
    <property type="entry name" value="RraB-like"/>
    <property type="match status" value="1"/>
</dbReference>
<sequence>MTDAWGTFPARMGDHQAFISFNEQYAQNAENDPRTSLLSVRVTLARPSADGLPTGDEFAELTRIEDLLNASIAEKDGVQVGRITVDGHQDFLFYVPFDEATAAELVDSLADRTPYALEYAHQDDPHKDAYWQTLYPTDEDRLLMRDMRVLKVLRQKGDAGDVTRRVMHWAYFADPSDAHQFADWAEANGYLVESVAPTEDGQSAVRFAHEGTMMLADITRHTLAIDREARAFAGRYDGWETSVEQAR</sequence>
<accession>A0A892I806</accession>
<gene>
    <name evidence="3" type="ORF">I6K02_14285</name>
</gene>
<dbReference type="InterPro" id="IPR036701">
    <property type="entry name" value="RraB-like_sf"/>
</dbReference>
<reference evidence="3 4" key="1">
    <citation type="submission" date="2021-02" db="EMBL/GenBank/DDBJ databases">
        <title>FDA dAtabase for Regulatory Grade micrObial Sequences (FDA-ARGOS): Supporting development and validation of Infectious Disease Dx tests.</title>
        <authorList>
            <person name="Minogue T."/>
            <person name="Wolcott M."/>
            <person name="Wasieloski L."/>
            <person name="Aguilar W."/>
            <person name="Moore D."/>
            <person name="Jaissle J."/>
            <person name="Tallon L."/>
            <person name="Sadzewicz L."/>
            <person name="Zhao X."/>
            <person name="Boylan J."/>
            <person name="Ott S."/>
            <person name="Bowen H."/>
            <person name="Vavikolanu K."/>
            <person name="Mehta A."/>
            <person name="Aluvathingal J."/>
            <person name="Nadendla S."/>
            <person name="Yan Y."/>
            <person name="Sichtig H."/>
        </authorList>
    </citation>
    <scope>NUCLEOTIDE SEQUENCE [LARGE SCALE GENOMIC DNA]</scope>
    <source>
        <strain evidence="3 4">FDAARGOS_1272</strain>
    </source>
</reference>
<dbReference type="Pfam" id="PF06877">
    <property type="entry name" value="RraB"/>
    <property type="match status" value="1"/>
</dbReference>
<evidence type="ECO:0000259" key="1">
    <source>
        <dbReference type="Pfam" id="PF05117"/>
    </source>
</evidence>
<dbReference type="EMBL" id="CP069482">
    <property type="protein sequence ID" value="QRO77040.1"/>
    <property type="molecule type" value="Genomic_DNA"/>
</dbReference>
<protein>
    <submittedName>
        <fullName evidence="3">DUF695 domain-containing protein</fullName>
    </submittedName>
</protein>
<keyword evidence="4" id="KW-1185">Reference proteome</keyword>
<dbReference type="GeneID" id="93127824"/>
<name>A0A892I806_9BURK</name>
<dbReference type="InterPro" id="IPR016097">
    <property type="entry name" value="DUF695"/>
</dbReference>
<proteinExistence type="predicted"/>